<dbReference type="VEuPathDB" id="FungiDB:ACJ73_03393"/>
<evidence type="ECO:0000313" key="2">
    <source>
        <dbReference type="EMBL" id="OJD25235.1"/>
    </source>
</evidence>
<protein>
    <recommendedName>
        <fullName evidence="1">Azaphilone pigments biosynthesis cluster protein L N-terminal domain-containing protein</fullName>
    </recommendedName>
</protein>
<sequence length="467" mass="52349">MLTLTTFAFKSSITTFHPKTVRDLLEELEALSGVLAPLTDIVNTTVDLSALALPLLRCGNACKEYKEEIMKCSSRSCGGRTSFRDWAKLRYMGDDINGFTLALAGYKLTINIALTDANLRRSAVNAEMLEGYKDLVKNAKTDLEARLEIIDGKLEQIIEQTVPESNSDVLELQRIKDDRASTEKCLQIVAQLSSRIDQIQLTPGRGTARMQNSLILATAKLEKLMRDTMGRLVTKSRTSMASEEEHANLARLQAEWETARQCIDICSRADSNLEENICLADNKNISDAVQFMASTTGEIIHASRYSFIKGVCQAAVQSTKSLYETVKHFKERDKTLRRLQDELDGLTNILGSLTQMTNTEMSMLAPLQGTIDRCSQVCREFGQSMKVFSHNSKMAFRDWAKMEFMGGDINEFIDTISGYKSTISVGLGTLTMHTLTVSHQVLQEYNEMIQDTAYNLEVHLQRIDEKI</sequence>
<dbReference type="STRING" id="1658174.A0A1J9QYH9"/>
<reference evidence="2 3" key="1">
    <citation type="submission" date="2015-08" db="EMBL/GenBank/DDBJ databases">
        <title>Emmonsia species relationships and genome sequence.</title>
        <authorList>
            <person name="Cuomo C.A."/>
            <person name="Schwartz I.S."/>
            <person name="Kenyon C."/>
            <person name="De Hoog G.S."/>
            <person name="Govender N.P."/>
            <person name="Botha A."/>
            <person name="Moreno L."/>
            <person name="De Vries M."/>
            <person name="Munoz J.F."/>
            <person name="Stielow J.B."/>
        </authorList>
    </citation>
    <scope>NUCLEOTIDE SEQUENCE [LARGE SCALE GENOMIC DNA]</scope>
    <source>
        <strain evidence="2 3">EI222</strain>
    </source>
</reference>
<dbReference type="Proteomes" id="UP000242791">
    <property type="component" value="Unassembled WGS sequence"/>
</dbReference>
<dbReference type="Pfam" id="PF17111">
    <property type="entry name" value="PigL_N"/>
    <property type="match status" value="2"/>
</dbReference>
<dbReference type="InterPro" id="IPR031348">
    <property type="entry name" value="PigL_N"/>
</dbReference>
<dbReference type="AlphaFoldDB" id="A0A1J9QYH9"/>
<comment type="caution">
    <text evidence="2">The sequence shown here is derived from an EMBL/GenBank/DDBJ whole genome shotgun (WGS) entry which is preliminary data.</text>
</comment>
<proteinExistence type="predicted"/>
<gene>
    <name evidence="2" type="ORF">ACJ73_03393</name>
</gene>
<organism evidence="2 3">
    <name type="scientific">Blastomyces percursus</name>
    <dbReference type="NCBI Taxonomy" id="1658174"/>
    <lineage>
        <taxon>Eukaryota</taxon>
        <taxon>Fungi</taxon>
        <taxon>Dikarya</taxon>
        <taxon>Ascomycota</taxon>
        <taxon>Pezizomycotina</taxon>
        <taxon>Eurotiomycetes</taxon>
        <taxon>Eurotiomycetidae</taxon>
        <taxon>Onygenales</taxon>
        <taxon>Ajellomycetaceae</taxon>
        <taxon>Blastomyces</taxon>
    </lineage>
</organism>
<dbReference type="OrthoDB" id="4181745at2759"/>
<feature type="domain" description="Azaphilone pigments biosynthesis cluster protein L N-terminal" evidence="1">
    <location>
        <begin position="308"/>
        <end position="467"/>
    </location>
</feature>
<feature type="domain" description="Azaphilone pigments biosynthesis cluster protein L N-terminal" evidence="1">
    <location>
        <begin position="2"/>
        <end position="189"/>
    </location>
</feature>
<dbReference type="EMBL" id="LGTZ01000408">
    <property type="protein sequence ID" value="OJD25235.1"/>
    <property type="molecule type" value="Genomic_DNA"/>
</dbReference>
<accession>A0A1J9QYH9</accession>
<evidence type="ECO:0000259" key="1">
    <source>
        <dbReference type="Pfam" id="PF17111"/>
    </source>
</evidence>
<keyword evidence="3" id="KW-1185">Reference proteome</keyword>
<name>A0A1J9QYH9_9EURO</name>
<evidence type="ECO:0000313" key="3">
    <source>
        <dbReference type="Proteomes" id="UP000242791"/>
    </source>
</evidence>